<dbReference type="InterPro" id="IPR018792">
    <property type="entry name" value="NUPR1-like"/>
</dbReference>
<sequence length="85" mass="10016">MSNQQGDVLVIQSTLRQVNNKSNYINEYLDEYDEYYLDNEKYFVGGQGGKQRTKKDIIQNAKHDPCGNVRLITSKLQKFEQNRRK</sequence>
<accession>A0A813QQK2</accession>
<protein>
    <recommendedName>
        <fullName evidence="3">Nuclear protein 1</fullName>
    </recommendedName>
</protein>
<evidence type="ECO:0000313" key="2">
    <source>
        <dbReference type="Proteomes" id="UP000663879"/>
    </source>
</evidence>
<dbReference type="Pfam" id="PF10195">
    <property type="entry name" value="Phospho_p8"/>
    <property type="match status" value="1"/>
</dbReference>
<dbReference type="AlphaFoldDB" id="A0A813QQK2"/>
<dbReference type="Proteomes" id="UP000663879">
    <property type="component" value="Unassembled WGS sequence"/>
</dbReference>
<evidence type="ECO:0000313" key="1">
    <source>
        <dbReference type="EMBL" id="CAF0771364.1"/>
    </source>
</evidence>
<gene>
    <name evidence="1" type="ORF">OXX778_LOCUS4971</name>
</gene>
<name>A0A813QQK2_9BILA</name>
<dbReference type="OrthoDB" id="10030453at2759"/>
<dbReference type="EMBL" id="CAJNOC010000518">
    <property type="protein sequence ID" value="CAF0771364.1"/>
    <property type="molecule type" value="Genomic_DNA"/>
</dbReference>
<organism evidence="1 2">
    <name type="scientific">Brachionus calyciflorus</name>
    <dbReference type="NCBI Taxonomy" id="104777"/>
    <lineage>
        <taxon>Eukaryota</taxon>
        <taxon>Metazoa</taxon>
        <taxon>Spiralia</taxon>
        <taxon>Gnathifera</taxon>
        <taxon>Rotifera</taxon>
        <taxon>Eurotatoria</taxon>
        <taxon>Monogononta</taxon>
        <taxon>Pseudotrocha</taxon>
        <taxon>Ploima</taxon>
        <taxon>Brachionidae</taxon>
        <taxon>Brachionus</taxon>
    </lineage>
</organism>
<proteinExistence type="predicted"/>
<reference evidence="1" key="1">
    <citation type="submission" date="2021-02" db="EMBL/GenBank/DDBJ databases">
        <authorList>
            <person name="Nowell W R."/>
        </authorList>
    </citation>
    <scope>NUCLEOTIDE SEQUENCE</scope>
    <source>
        <strain evidence="1">Ploen Becks lab</strain>
    </source>
</reference>
<evidence type="ECO:0008006" key="3">
    <source>
        <dbReference type="Google" id="ProtNLM"/>
    </source>
</evidence>
<keyword evidence="2" id="KW-1185">Reference proteome</keyword>
<comment type="caution">
    <text evidence="1">The sequence shown here is derived from an EMBL/GenBank/DDBJ whole genome shotgun (WGS) entry which is preliminary data.</text>
</comment>